<dbReference type="GO" id="GO:0002376">
    <property type="term" value="P:immune system process"/>
    <property type="evidence" value="ECO:0007669"/>
    <property type="project" value="UniProtKB-KW"/>
</dbReference>
<dbReference type="Gene3D" id="2.60.40.10">
    <property type="entry name" value="Immunoglobulins"/>
    <property type="match status" value="1"/>
</dbReference>
<dbReference type="CDD" id="cd00099">
    <property type="entry name" value="IgV"/>
    <property type="match status" value="1"/>
</dbReference>
<dbReference type="SMART" id="SM00408">
    <property type="entry name" value="IGc2"/>
    <property type="match status" value="1"/>
</dbReference>
<dbReference type="InterPro" id="IPR050413">
    <property type="entry name" value="TCR_beta_variable"/>
</dbReference>
<dbReference type="InterPro" id="IPR007110">
    <property type="entry name" value="Ig-like_dom"/>
</dbReference>
<evidence type="ECO:0000313" key="5">
    <source>
        <dbReference type="Proteomes" id="UP000694621"/>
    </source>
</evidence>
<protein>
    <recommendedName>
        <fullName evidence="3">Ig-like domain-containing protein</fullName>
    </recommendedName>
</protein>
<dbReference type="Pfam" id="PF07686">
    <property type="entry name" value="V-set"/>
    <property type="match status" value="1"/>
</dbReference>
<feature type="domain" description="Ig-like" evidence="3">
    <location>
        <begin position="27"/>
        <end position="106"/>
    </location>
</feature>
<keyword evidence="1" id="KW-0732">Signal</keyword>
<dbReference type="InterPro" id="IPR013106">
    <property type="entry name" value="Ig_V-set"/>
</dbReference>
<dbReference type="GO" id="GO:0007166">
    <property type="term" value="P:cell surface receptor signaling pathway"/>
    <property type="evidence" value="ECO:0007669"/>
    <property type="project" value="TreeGrafter"/>
</dbReference>
<proteinExistence type="predicted"/>
<dbReference type="InterPro" id="IPR013783">
    <property type="entry name" value="Ig-like_fold"/>
</dbReference>
<dbReference type="SUPFAM" id="SSF48726">
    <property type="entry name" value="Immunoglobulin"/>
    <property type="match status" value="1"/>
</dbReference>
<dbReference type="AlphaFoldDB" id="A0A8B9RJ88"/>
<dbReference type="Ensembl" id="ENSAMXT00005050714.1">
    <property type="protein sequence ID" value="ENSAMXP00005046693.1"/>
    <property type="gene ID" value="ENSAMXG00005021496.1"/>
</dbReference>
<evidence type="ECO:0000256" key="1">
    <source>
        <dbReference type="ARBA" id="ARBA00022729"/>
    </source>
</evidence>
<evidence type="ECO:0000256" key="2">
    <source>
        <dbReference type="ARBA" id="ARBA00022859"/>
    </source>
</evidence>
<sequence>KIKWSFLNCFSHSNRVDQSPLHVFKNKGENAKIDCSHSVPSYNQVNWYKQTQDQSLPEFTNRFRHTRTGTLNGDLTISNLNASDSAVYYCAVRAHSAAARSPSSLKTHNTGNAPVTSVNFTGFKWFKLVLEVESRSSSQKNGLKAHDQLILGCILCLAGHIGWTCLSCTVKPFVQFV</sequence>
<dbReference type="PANTHER" id="PTHR23268:SF102">
    <property type="entry name" value="IMMUNOGLOBULIN V-SET DOMAIN-CONTAINING PROTEIN"/>
    <property type="match status" value="1"/>
</dbReference>
<dbReference type="Proteomes" id="UP000694621">
    <property type="component" value="Unplaced"/>
</dbReference>
<evidence type="ECO:0000259" key="3">
    <source>
        <dbReference type="PROSITE" id="PS50835"/>
    </source>
</evidence>
<dbReference type="SMART" id="SM00406">
    <property type="entry name" value="IGv"/>
    <property type="match status" value="1"/>
</dbReference>
<dbReference type="PROSITE" id="PS50835">
    <property type="entry name" value="IG_LIKE"/>
    <property type="match status" value="1"/>
</dbReference>
<dbReference type="InterPro" id="IPR036179">
    <property type="entry name" value="Ig-like_dom_sf"/>
</dbReference>
<name>A0A8B9RJ88_ASTMX</name>
<organism evidence="4 5">
    <name type="scientific">Astyanax mexicanus</name>
    <name type="common">Blind cave fish</name>
    <name type="synonym">Astyanax fasciatus mexicanus</name>
    <dbReference type="NCBI Taxonomy" id="7994"/>
    <lineage>
        <taxon>Eukaryota</taxon>
        <taxon>Metazoa</taxon>
        <taxon>Chordata</taxon>
        <taxon>Craniata</taxon>
        <taxon>Vertebrata</taxon>
        <taxon>Euteleostomi</taxon>
        <taxon>Actinopterygii</taxon>
        <taxon>Neopterygii</taxon>
        <taxon>Teleostei</taxon>
        <taxon>Ostariophysi</taxon>
        <taxon>Characiformes</taxon>
        <taxon>Characoidei</taxon>
        <taxon>Acestrorhamphidae</taxon>
        <taxon>Acestrorhamphinae</taxon>
        <taxon>Astyanax</taxon>
    </lineage>
</organism>
<dbReference type="GO" id="GO:0005886">
    <property type="term" value="C:plasma membrane"/>
    <property type="evidence" value="ECO:0007669"/>
    <property type="project" value="TreeGrafter"/>
</dbReference>
<dbReference type="InterPro" id="IPR003599">
    <property type="entry name" value="Ig_sub"/>
</dbReference>
<accession>A0A8B9RJ88</accession>
<dbReference type="InterPro" id="IPR003598">
    <property type="entry name" value="Ig_sub2"/>
</dbReference>
<reference evidence="4" key="1">
    <citation type="submission" date="2025-08" db="UniProtKB">
        <authorList>
            <consortium name="Ensembl"/>
        </authorList>
    </citation>
    <scope>IDENTIFICATION</scope>
</reference>
<evidence type="ECO:0000313" key="4">
    <source>
        <dbReference type="Ensembl" id="ENSAMXP00005046693.1"/>
    </source>
</evidence>
<dbReference type="SMART" id="SM00409">
    <property type="entry name" value="IG"/>
    <property type="match status" value="1"/>
</dbReference>
<dbReference type="PANTHER" id="PTHR23268">
    <property type="entry name" value="T-CELL RECEPTOR BETA CHAIN"/>
    <property type="match status" value="1"/>
</dbReference>
<keyword evidence="2" id="KW-0391">Immunity</keyword>